<evidence type="ECO:0000256" key="1">
    <source>
        <dbReference type="SAM" id="MobiDB-lite"/>
    </source>
</evidence>
<feature type="region of interest" description="Disordered" evidence="1">
    <location>
        <begin position="601"/>
        <end position="625"/>
    </location>
</feature>
<sequence length="787" mass="86452">MPPERVRLPPGHRVDHVSPRFHPRHPVPPATARQPVPLHPALVPQPRHQTAIDSLAHPEPSGYTACYPSASQARNSFRRRKFGAAYIESQGGPAAGQLEEMLRVERTLAQPRVDQMLLERLVIGNAFKDQIVDSNIKGNSAPIPRNKSFGPVVFDGNHNTISMSSIVNTTTYTDRSLPITVNESAFSSILTFGSDDPDNSTACPVEAEATKLPGTSTPHHESHLEADISSPHPTILDNATHDDTLNTTETLNISSGTRDAPQAITDSIGHEPCVTFAGIHENEKEHEELLNDRSYSNSLVTTPMETPFRTNLTDHNGYYSNLLSTMRTARLIGHTHSRKNILLDAADSGQSVSNVLAYFGIKPSTDASIYPQSTLPTSKTSQLPPRRSVSSDTAHRRSILLPAPRSLSNNAAHIEAVIGSMRDLSTGCSNDSISDSLFDRSIRKENKDSFTEQSHVTLELGEHSADHKTSIKLIEVSKEDALERVVNERQNQQPIFHKQKTQSRVELNRKVGHVLPSLIDRIPDAVILDALQNSMATPMDAVPSTLGSTSIFQSDLLKKSITKEEQDVLVSNARLALKSSRISRSLPSAYNTQYINTSHISNRSQLSSTTRQPSVEPIKQTEVSSGRNGVEDYMIPLFITKYKDNLRKVDLNVIMEANQDWNFGNETGGGHRATNIRYNKRSPTFTIRKGEGGLTDVPTETPDNSLSTATSTSAPASSAGVQSNAKTKDNPIESFINARRSARFIEKGMVTQPMSFDHTAGEFLYSELSSKIGKFSHEMAALHKQLT</sequence>
<evidence type="ECO:0000313" key="2">
    <source>
        <dbReference type="EMBL" id="KWX15149.1"/>
    </source>
</evidence>
<feature type="compositionally biased region" description="Low complexity" evidence="1">
    <location>
        <begin position="705"/>
        <end position="719"/>
    </location>
</feature>
<proteinExistence type="predicted"/>
<feature type="compositionally biased region" description="Polar residues" evidence="1">
    <location>
        <begin position="601"/>
        <end position="613"/>
    </location>
</feature>
<evidence type="ECO:0000313" key="3">
    <source>
        <dbReference type="Proteomes" id="UP000070089"/>
    </source>
</evidence>
<feature type="region of interest" description="Disordered" evidence="1">
    <location>
        <begin position="369"/>
        <end position="394"/>
    </location>
</feature>
<dbReference type="Proteomes" id="UP000070089">
    <property type="component" value="Unassembled WGS sequence"/>
</dbReference>
<dbReference type="AlphaFoldDB" id="A0A132NYJ2"/>
<reference evidence="2 3" key="1">
    <citation type="journal article" date="2015" name="Mol. Biochem. Parasitol.">
        <title>Identification of polymorphic genes for use in assemblage B genotyping assays through comparative genomics of multiple assemblage B Giardia duodenalis isolates.</title>
        <authorList>
            <person name="Wielinga C."/>
            <person name="Thompson R.C."/>
            <person name="Monis P."/>
            <person name="Ryan U."/>
        </authorList>
    </citation>
    <scope>NUCLEOTIDE SEQUENCE [LARGE SCALE GENOMIC DNA]</scope>
    <source>
        <strain evidence="2 3">BAH15c1</strain>
    </source>
</reference>
<feature type="region of interest" description="Disordered" evidence="1">
    <location>
        <begin position="1"/>
        <end position="39"/>
    </location>
</feature>
<accession>A0A132NYJ2</accession>
<feature type="region of interest" description="Disordered" evidence="1">
    <location>
        <begin position="687"/>
        <end position="728"/>
    </location>
</feature>
<organism evidence="2 3">
    <name type="scientific">Giardia duodenalis assemblage B</name>
    <dbReference type="NCBI Taxonomy" id="1394984"/>
    <lineage>
        <taxon>Eukaryota</taxon>
        <taxon>Metamonada</taxon>
        <taxon>Diplomonadida</taxon>
        <taxon>Hexamitidae</taxon>
        <taxon>Giardiinae</taxon>
        <taxon>Giardia</taxon>
    </lineage>
</organism>
<feature type="region of interest" description="Disordered" evidence="1">
    <location>
        <begin position="211"/>
        <end position="241"/>
    </location>
</feature>
<name>A0A132NYJ2_GIAIN</name>
<comment type="caution">
    <text evidence="2">The sequence shown here is derived from an EMBL/GenBank/DDBJ whole genome shotgun (WGS) entry which is preliminary data.</text>
</comment>
<feature type="compositionally biased region" description="Basic and acidic residues" evidence="1">
    <location>
        <begin position="1"/>
        <end position="18"/>
    </location>
</feature>
<dbReference type="VEuPathDB" id="GiardiaDB:QR46_0859"/>
<gene>
    <name evidence="2" type="ORF">QR46_0859</name>
</gene>
<protein>
    <submittedName>
        <fullName evidence="2">Uncharacterized protein</fullName>
    </submittedName>
</protein>
<dbReference type="EMBL" id="JXTI01000014">
    <property type="protein sequence ID" value="KWX15149.1"/>
    <property type="molecule type" value="Genomic_DNA"/>
</dbReference>
<feature type="compositionally biased region" description="Polar residues" evidence="1">
    <location>
        <begin position="369"/>
        <end position="392"/>
    </location>
</feature>
<dbReference type="OrthoDB" id="10318881at2759"/>